<evidence type="ECO:0000313" key="1">
    <source>
        <dbReference type="EMBL" id="PZQ23905.1"/>
    </source>
</evidence>
<sequence length="312" mass="35252">MEAASRRANREAERKWKAQQQAQIAANAEDAVADWRTHLRDIVSLHVNTIDYVDWHALKRQTAPPSPTRQSKNEGAAQDKLDLFRPRLFDFMSGGSQKRQQKLADAVGNARKLDEQEFLKSVEQHKQAHAEWETDKALATRMLAGDISAQRDVIGEMTSWKDEGLIGTSMSFSISENFLHAVAHVHDDDVVPTFRRKQLQSGRLSETKMPAGERYELYQDYVCSVALKVAGDLFSVLPRNEIFVTCCAKMLDKSIGHLSDVPILSVQIVRETFKTLRLSAIDPSDSMKNFNHIMSFKRTNGFSPIEPLKPIS</sequence>
<accession>A0A2W5LB93</accession>
<dbReference type="AlphaFoldDB" id="A0A2W5LB93"/>
<organism evidence="1 2">
    <name type="scientific">Sphingopyxis macrogoltabida</name>
    <name type="common">Sphingomonas macrogoltabidus</name>
    <dbReference type="NCBI Taxonomy" id="33050"/>
    <lineage>
        <taxon>Bacteria</taxon>
        <taxon>Pseudomonadati</taxon>
        <taxon>Pseudomonadota</taxon>
        <taxon>Alphaproteobacteria</taxon>
        <taxon>Sphingomonadales</taxon>
        <taxon>Sphingomonadaceae</taxon>
        <taxon>Sphingopyxis</taxon>
    </lineage>
</organism>
<evidence type="ECO:0000313" key="2">
    <source>
        <dbReference type="Proteomes" id="UP000248597"/>
    </source>
</evidence>
<name>A0A2W5LB93_SPHMC</name>
<protein>
    <submittedName>
        <fullName evidence="1">Uncharacterized protein</fullName>
    </submittedName>
</protein>
<dbReference type="Proteomes" id="UP000248597">
    <property type="component" value="Unassembled WGS sequence"/>
</dbReference>
<dbReference type="EMBL" id="QFPJ01000004">
    <property type="protein sequence ID" value="PZQ23905.1"/>
    <property type="molecule type" value="Genomic_DNA"/>
</dbReference>
<comment type="caution">
    <text evidence="1">The sequence shown here is derived from an EMBL/GenBank/DDBJ whole genome shotgun (WGS) entry which is preliminary data.</text>
</comment>
<gene>
    <name evidence="1" type="ORF">DI569_02755</name>
</gene>
<proteinExistence type="predicted"/>
<reference evidence="1 2" key="1">
    <citation type="submission" date="2017-08" db="EMBL/GenBank/DDBJ databases">
        <title>Infants hospitalized years apart are colonized by the same room-sourced microbial strains.</title>
        <authorList>
            <person name="Brooks B."/>
            <person name="Olm M.R."/>
            <person name="Firek B.A."/>
            <person name="Baker R."/>
            <person name="Thomas B.C."/>
            <person name="Morowitz M.J."/>
            <person name="Banfield J.F."/>
        </authorList>
    </citation>
    <scope>NUCLEOTIDE SEQUENCE [LARGE SCALE GENOMIC DNA]</scope>
    <source>
        <strain evidence="1">S2_005_003_R2_47</strain>
    </source>
</reference>